<accession>A0A1G2BKN6</accession>
<evidence type="ECO:0000259" key="5">
    <source>
        <dbReference type="PROSITE" id="PS50111"/>
    </source>
</evidence>
<evidence type="ECO:0000256" key="1">
    <source>
        <dbReference type="ARBA" id="ARBA00023224"/>
    </source>
</evidence>
<evidence type="ECO:0000256" key="2">
    <source>
        <dbReference type="PROSITE-ProRule" id="PRU00284"/>
    </source>
</evidence>
<name>A0A1G2BKN6_9BACT</name>
<dbReference type="EMBL" id="MHKK01000027">
    <property type="protein sequence ID" value="OGY89655.1"/>
    <property type="molecule type" value="Genomic_DNA"/>
</dbReference>
<dbReference type="SMART" id="SM00283">
    <property type="entry name" value="MA"/>
    <property type="match status" value="1"/>
</dbReference>
<feature type="coiled-coil region" evidence="3">
    <location>
        <begin position="522"/>
        <end position="549"/>
    </location>
</feature>
<feature type="domain" description="Methyl-accepting transducer" evidence="5">
    <location>
        <begin position="332"/>
        <end position="568"/>
    </location>
</feature>
<dbReference type="InterPro" id="IPR004089">
    <property type="entry name" value="MCPsignal_dom"/>
</dbReference>
<dbReference type="SUPFAM" id="SSF58104">
    <property type="entry name" value="Methyl-accepting chemotaxis protein (MCP) signaling domain"/>
    <property type="match status" value="1"/>
</dbReference>
<keyword evidence="3" id="KW-0175">Coiled coil</keyword>
<comment type="caution">
    <text evidence="6">The sequence shown here is derived from an EMBL/GenBank/DDBJ whole genome shotgun (WGS) entry which is preliminary data.</text>
</comment>
<dbReference type="GO" id="GO:0007165">
    <property type="term" value="P:signal transduction"/>
    <property type="evidence" value="ECO:0007669"/>
    <property type="project" value="UniProtKB-KW"/>
</dbReference>
<dbReference type="PROSITE" id="PS50111">
    <property type="entry name" value="CHEMOTAXIS_TRANSDUC_2"/>
    <property type="match status" value="1"/>
</dbReference>
<sequence length="618" mass="67692">MIEHRNSRLNIIFVFWFLAVAVLPSAAVALFAYAAGQQSIRETAVRSLATASRFTEHRVQQFALSEVNLLHTLVEQAAATIPDGARVTAIQHVIDAAMTLKSRKLFSIGPDGTVHYPRESADTFAWIASRQHVPFFQVADGKPIVGYYEPGADRWLIAVYPPGLLSSLVHQDINDVRYVSQDFAIGGFDDIGSTADVLLLSAEGFPLSDSLMQEIADRSQPFDLRLSQWLRTSRDNVLTVRASLSGRDVLLLARRAFVFGSPYVFLATIEYDEIAARLYGSYRAFVITYILALVAILAILYIFVRSVTNTIIRPIQETIRNLMRSSSFISQSVSSNEKTSATQARVADTLQKNYESQAEDLAGVNHEISEIASSLEGISTQTRAATKNVTRIDTLAAQGEREATEARESITSIKRLSTAHEVLLATLQRYSEQVDAIAADVRRIANATNYLSLNATIEASKVSGAMKSVSSLVSEVSRLTLVSKDATVRINELVTTIQNQLQKSKETSSAERKEAESSIVVIDKALRSLEAMSHEAKQISQNVRAIDEETSRQAKSTEDMAGHAKDLTVKAKGILRGAARLNALVDEQQKGTKASSSAVVKLADIVSRLSKLIGARRS</sequence>
<evidence type="ECO:0000313" key="6">
    <source>
        <dbReference type="EMBL" id="OGY89655.1"/>
    </source>
</evidence>
<dbReference type="Gene3D" id="1.10.287.950">
    <property type="entry name" value="Methyl-accepting chemotaxis protein"/>
    <property type="match status" value="1"/>
</dbReference>
<feature type="transmembrane region" description="Helical" evidence="4">
    <location>
        <begin position="12"/>
        <end position="36"/>
    </location>
</feature>
<reference evidence="6 7" key="1">
    <citation type="journal article" date="2016" name="Nat. Commun.">
        <title>Thousands of microbial genomes shed light on interconnected biogeochemical processes in an aquifer system.</title>
        <authorList>
            <person name="Anantharaman K."/>
            <person name="Brown C.T."/>
            <person name="Hug L.A."/>
            <person name="Sharon I."/>
            <person name="Castelle C.J."/>
            <person name="Probst A.J."/>
            <person name="Thomas B.C."/>
            <person name="Singh A."/>
            <person name="Wilkins M.J."/>
            <person name="Karaoz U."/>
            <person name="Brodie E.L."/>
            <person name="Williams K.H."/>
            <person name="Hubbard S.S."/>
            <person name="Banfield J.F."/>
        </authorList>
    </citation>
    <scope>NUCLEOTIDE SEQUENCE [LARGE SCALE GENOMIC DNA]</scope>
</reference>
<feature type="transmembrane region" description="Helical" evidence="4">
    <location>
        <begin position="284"/>
        <end position="304"/>
    </location>
</feature>
<protein>
    <recommendedName>
        <fullName evidence="5">Methyl-accepting transducer domain-containing protein</fullName>
    </recommendedName>
</protein>
<dbReference type="Pfam" id="PF00015">
    <property type="entry name" value="MCPsignal"/>
    <property type="match status" value="1"/>
</dbReference>
<gene>
    <name evidence="6" type="ORF">A2677_01470</name>
</gene>
<evidence type="ECO:0000313" key="7">
    <source>
        <dbReference type="Proteomes" id="UP000177817"/>
    </source>
</evidence>
<dbReference type="Proteomes" id="UP000177817">
    <property type="component" value="Unassembled WGS sequence"/>
</dbReference>
<dbReference type="PANTHER" id="PTHR32089:SF112">
    <property type="entry name" value="LYSOZYME-LIKE PROTEIN-RELATED"/>
    <property type="match status" value="1"/>
</dbReference>
<keyword evidence="1 2" id="KW-0807">Transducer</keyword>
<dbReference type="GO" id="GO:0016020">
    <property type="term" value="C:membrane"/>
    <property type="evidence" value="ECO:0007669"/>
    <property type="project" value="InterPro"/>
</dbReference>
<keyword evidence="4" id="KW-1133">Transmembrane helix</keyword>
<evidence type="ECO:0000256" key="4">
    <source>
        <dbReference type="SAM" id="Phobius"/>
    </source>
</evidence>
<keyword evidence="4" id="KW-0472">Membrane</keyword>
<organism evidence="6 7">
    <name type="scientific">Candidatus Komeilibacteria bacterium RIFCSPHIGHO2_01_FULL_52_14</name>
    <dbReference type="NCBI Taxonomy" id="1798549"/>
    <lineage>
        <taxon>Bacteria</taxon>
        <taxon>Candidatus Komeiliibacteriota</taxon>
    </lineage>
</organism>
<dbReference type="PANTHER" id="PTHR32089">
    <property type="entry name" value="METHYL-ACCEPTING CHEMOTAXIS PROTEIN MCPB"/>
    <property type="match status" value="1"/>
</dbReference>
<proteinExistence type="predicted"/>
<evidence type="ECO:0000256" key="3">
    <source>
        <dbReference type="SAM" id="Coils"/>
    </source>
</evidence>
<keyword evidence="4" id="KW-0812">Transmembrane</keyword>
<dbReference type="AlphaFoldDB" id="A0A1G2BKN6"/>